<dbReference type="PROSITE" id="PS51352">
    <property type="entry name" value="THIOREDOXIN_2"/>
    <property type="match status" value="1"/>
</dbReference>
<reference evidence="3 4" key="1">
    <citation type="journal article" date="2016" name="Front. Microbiol.">
        <title>Genomic Resource of Rice Seed Associated Bacteria.</title>
        <authorList>
            <person name="Midha S."/>
            <person name="Bansal K."/>
            <person name="Sharma S."/>
            <person name="Kumar N."/>
            <person name="Patil P.P."/>
            <person name="Chaudhry V."/>
            <person name="Patil P.B."/>
        </authorList>
    </citation>
    <scope>NUCLEOTIDE SEQUENCE [LARGE SCALE GENOMIC DNA]</scope>
    <source>
        <strain evidence="3 4">NS359</strain>
    </source>
</reference>
<organism evidence="3 4">
    <name type="scientific">Curtobacterium oceanosedimentum</name>
    <dbReference type="NCBI Taxonomy" id="465820"/>
    <lineage>
        <taxon>Bacteria</taxon>
        <taxon>Bacillati</taxon>
        <taxon>Actinomycetota</taxon>
        <taxon>Actinomycetes</taxon>
        <taxon>Micrococcales</taxon>
        <taxon>Microbacteriaceae</taxon>
        <taxon>Curtobacterium</taxon>
    </lineage>
</organism>
<dbReference type="InterPro" id="IPR013740">
    <property type="entry name" value="Redoxin"/>
</dbReference>
<evidence type="ECO:0000259" key="2">
    <source>
        <dbReference type="PROSITE" id="PS51352"/>
    </source>
</evidence>
<dbReference type="PANTHER" id="PTHR42852:SF13">
    <property type="entry name" value="PROTEIN DIPZ"/>
    <property type="match status" value="1"/>
</dbReference>
<dbReference type="InterPro" id="IPR036249">
    <property type="entry name" value="Thioredoxin-like_sf"/>
</dbReference>
<feature type="signal peptide" evidence="1">
    <location>
        <begin position="1"/>
        <end position="24"/>
    </location>
</feature>
<dbReference type="PROSITE" id="PS51257">
    <property type="entry name" value="PROKAR_LIPOPROTEIN"/>
    <property type="match status" value="1"/>
</dbReference>
<dbReference type="InterPro" id="IPR050553">
    <property type="entry name" value="Thioredoxin_ResA/DsbE_sf"/>
</dbReference>
<comment type="caution">
    <text evidence="3">The sequence shown here is derived from an EMBL/GenBank/DDBJ whole genome shotgun (WGS) entry which is preliminary data.</text>
</comment>
<dbReference type="CDD" id="cd02966">
    <property type="entry name" value="TlpA_like_family"/>
    <property type="match status" value="1"/>
</dbReference>
<dbReference type="AlphaFoldDB" id="A0A147DRU2"/>
<keyword evidence="1" id="KW-0732">Signal</keyword>
<evidence type="ECO:0000313" key="3">
    <source>
        <dbReference type="EMBL" id="KTR52531.1"/>
    </source>
</evidence>
<dbReference type="SUPFAM" id="SSF52833">
    <property type="entry name" value="Thioredoxin-like"/>
    <property type="match status" value="1"/>
</dbReference>
<feature type="chain" id="PRO_5039492688" description="Thioredoxin domain-containing protein" evidence="1">
    <location>
        <begin position="25"/>
        <end position="195"/>
    </location>
</feature>
<protein>
    <recommendedName>
        <fullName evidence="2">Thioredoxin domain-containing protein</fullName>
    </recommendedName>
</protein>
<dbReference type="PATRIC" id="fig|465820.4.peg.1261"/>
<dbReference type="GO" id="GO:0016491">
    <property type="term" value="F:oxidoreductase activity"/>
    <property type="evidence" value="ECO:0007669"/>
    <property type="project" value="InterPro"/>
</dbReference>
<dbReference type="Gene3D" id="3.40.30.10">
    <property type="entry name" value="Glutaredoxin"/>
    <property type="match status" value="1"/>
</dbReference>
<sequence length="195" mass="20577">MRFRGAATAAVVLVAMLSVTGCTSNDAWSRQYRDGDTKNYISGDGAVTEFDGKDAAPAVNFTATTTDGKTVSARDYRGKVLVLNFWFALCGPCRVEAADLNSISASKSDEATFIGVNVRDEAGTAKSFIRSFKVPYTNILDARDSAVQLALSGSAAPNATPSTVVLDKTGHVTARILGVANKSVLETLIDDASKR</sequence>
<dbReference type="Proteomes" id="UP000072763">
    <property type="component" value="Unassembled WGS sequence"/>
</dbReference>
<dbReference type="RefSeq" id="WP_058749385.1">
    <property type="nucleotide sequence ID" value="NZ_LDRC01000028.1"/>
</dbReference>
<dbReference type="Pfam" id="PF08534">
    <property type="entry name" value="Redoxin"/>
    <property type="match status" value="1"/>
</dbReference>
<evidence type="ECO:0000256" key="1">
    <source>
        <dbReference type="SAM" id="SignalP"/>
    </source>
</evidence>
<evidence type="ECO:0000313" key="4">
    <source>
        <dbReference type="Proteomes" id="UP000072763"/>
    </source>
</evidence>
<dbReference type="EMBL" id="LDRC01000028">
    <property type="protein sequence ID" value="KTR52531.1"/>
    <property type="molecule type" value="Genomic_DNA"/>
</dbReference>
<name>A0A147DRU2_9MICO</name>
<feature type="domain" description="Thioredoxin" evidence="2">
    <location>
        <begin position="52"/>
        <end position="194"/>
    </location>
</feature>
<dbReference type="PANTHER" id="PTHR42852">
    <property type="entry name" value="THIOL:DISULFIDE INTERCHANGE PROTEIN DSBE"/>
    <property type="match status" value="1"/>
</dbReference>
<gene>
    <name evidence="3" type="ORF">NS359_06005</name>
</gene>
<accession>A0A147DRU2</accession>
<dbReference type="InterPro" id="IPR013766">
    <property type="entry name" value="Thioredoxin_domain"/>
</dbReference>
<proteinExistence type="predicted"/>